<dbReference type="OrthoDB" id="5541807at2759"/>
<protein>
    <submittedName>
        <fullName evidence="1">Uncharacterized protein</fullName>
    </submittedName>
</protein>
<keyword evidence="2" id="KW-1185">Reference proteome</keyword>
<reference evidence="1" key="1">
    <citation type="submission" date="2022-07" db="EMBL/GenBank/DDBJ databases">
        <title>Phylogenomic reconstructions and comparative analyses of Kickxellomycotina fungi.</title>
        <authorList>
            <person name="Reynolds N.K."/>
            <person name="Stajich J.E."/>
            <person name="Barry K."/>
            <person name="Grigoriev I.V."/>
            <person name="Crous P."/>
            <person name="Smith M.E."/>
        </authorList>
    </citation>
    <scope>NUCLEOTIDE SEQUENCE</scope>
    <source>
        <strain evidence="1">NRRL 1566</strain>
    </source>
</reference>
<dbReference type="Proteomes" id="UP001139887">
    <property type="component" value="Unassembled WGS sequence"/>
</dbReference>
<proteinExistence type="predicted"/>
<organism evidence="1 2">
    <name type="scientific">Coemansia brasiliensis</name>
    <dbReference type="NCBI Taxonomy" id="2650707"/>
    <lineage>
        <taxon>Eukaryota</taxon>
        <taxon>Fungi</taxon>
        <taxon>Fungi incertae sedis</taxon>
        <taxon>Zoopagomycota</taxon>
        <taxon>Kickxellomycotina</taxon>
        <taxon>Kickxellomycetes</taxon>
        <taxon>Kickxellales</taxon>
        <taxon>Kickxellaceae</taxon>
        <taxon>Coemansia</taxon>
    </lineage>
</organism>
<gene>
    <name evidence="1" type="ORF">IWW36_005143</name>
</gene>
<evidence type="ECO:0000313" key="1">
    <source>
        <dbReference type="EMBL" id="KAJ2844549.1"/>
    </source>
</evidence>
<dbReference type="EMBL" id="JANBUW010001047">
    <property type="protein sequence ID" value="KAJ2844549.1"/>
    <property type="molecule type" value="Genomic_DNA"/>
</dbReference>
<comment type="caution">
    <text evidence="1">The sequence shown here is derived from an EMBL/GenBank/DDBJ whole genome shotgun (WGS) entry which is preliminary data.</text>
</comment>
<sequence length="228" mass="26878">MSVMPVLRRSSSRYMRVNLKRYPRRSLLAELALPYYCHVVCHDEYELDWKYELEKVEAQIEKDRLRALDKLPLPFKGARRMLYIATRVDEHRDMAAAEELIEEMQAQFKDNNAPMYARPMRGYVDMAHAYKLMVIGYIKELARVLGELNAGLAKPSEHKYLQKRLVHWYNEWKAAIKETSVDESDPEYKWVMLSRKDQSFATDTHELLASQEATSKRMMENPSEPLSK</sequence>
<evidence type="ECO:0000313" key="2">
    <source>
        <dbReference type="Proteomes" id="UP001139887"/>
    </source>
</evidence>
<name>A0A9W8I3N7_9FUNG</name>
<accession>A0A9W8I3N7</accession>
<dbReference type="AlphaFoldDB" id="A0A9W8I3N7"/>